<dbReference type="PROSITE" id="PS00061">
    <property type="entry name" value="ADH_SHORT"/>
    <property type="match status" value="1"/>
</dbReference>
<dbReference type="Gene3D" id="3.40.50.720">
    <property type="entry name" value="NAD(P)-binding Rossmann-like Domain"/>
    <property type="match status" value="1"/>
</dbReference>
<comment type="similarity">
    <text evidence="2">Belongs to the short-chain dehydrogenases/reductases (SDR) family.</text>
</comment>
<organism evidence="3 4">
    <name type="scientific">Dinothrombium tinctorium</name>
    <dbReference type="NCBI Taxonomy" id="1965070"/>
    <lineage>
        <taxon>Eukaryota</taxon>
        <taxon>Metazoa</taxon>
        <taxon>Ecdysozoa</taxon>
        <taxon>Arthropoda</taxon>
        <taxon>Chelicerata</taxon>
        <taxon>Arachnida</taxon>
        <taxon>Acari</taxon>
        <taxon>Acariformes</taxon>
        <taxon>Trombidiformes</taxon>
        <taxon>Prostigmata</taxon>
        <taxon>Anystina</taxon>
        <taxon>Parasitengona</taxon>
        <taxon>Trombidioidea</taxon>
        <taxon>Trombidiidae</taxon>
        <taxon>Dinothrombium</taxon>
    </lineage>
</organism>
<dbReference type="PANTHER" id="PTHR43157">
    <property type="entry name" value="PHOSPHATIDYLINOSITOL-GLYCAN BIOSYNTHESIS CLASS F PROTEIN-RELATED"/>
    <property type="match status" value="1"/>
</dbReference>
<dbReference type="PRINTS" id="PR00080">
    <property type="entry name" value="SDRFAMILY"/>
</dbReference>
<dbReference type="InterPro" id="IPR020904">
    <property type="entry name" value="Sc_DH/Rdtase_CS"/>
</dbReference>
<dbReference type="SUPFAM" id="SSF51735">
    <property type="entry name" value="NAD(P)-binding Rossmann-fold domains"/>
    <property type="match status" value="1"/>
</dbReference>
<evidence type="ECO:0000313" key="3">
    <source>
        <dbReference type="EMBL" id="RWS07509.1"/>
    </source>
</evidence>
<comment type="caution">
    <text evidence="3">The sequence shown here is derived from an EMBL/GenBank/DDBJ whole genome shotgun (WGS) entry which is preliminary data.</text>
</comment>
<dbReference type="GO" id="GO:0016491">
    <property type="term" value="F:oxidoreductase activity"/>
    <property type="evidence" value="ECO:0007669"/>
    <property type="project" value="UniProtKB-KW"/>
</dbReference>
<dbReference type="InterPro" id="IPR002347">
    <property type="entry name" value="SDR_fam"/>
</dbReference>
<evidence type="ECO:0000256" key="2">
    <source>
        <dbReference type="RuleBase" id="RU000363"/>
    </source>
</evidence>
<dbReference type="OrthoDB" id="191139at2759"/>
<gene>
    <name evidence="3" type="ORF">B4U79_02694</name>
</gene>
<name>A0A443QWY3_9ACAR</name>
<dbReference type="PANTHER" id="PTHR43157:SF31">
    <property type="entry name" value="PHOSPHATIDYLINOSITOL-GLYCAN BIOSYNTHESIS CLASS F PROTEIN"/>
    <property type="match status" value="1"/>
</dbReference>
<dbReference type="STRING" id="1965070.A0A443QWY3"/>
<dbReference type="EMBL" id="NCKU01003440">
    <property type="protein sequence ID" value="RWS07509.1"/>
    <property type="molecule type" value="Genomic_DNA"/>
</dbReference>
<evidence type="ECO:0000313" key="4">
    <source>
        <dbReference type="Proteomes" id="UP000285301"/>
    </source>
</evidence>
<dbReference type="PRINTS" id="PR00081">
    <property type="entry name" value="GDHRDH"/>
</dbReference>
<accession>A0A443QWY3</accession>
<dbReference type="Pfam" id="PF00106">
    <property type="entry name" value="adh_short"/>
    <property type="match status" value="1"/>
</dbReference>
<dbReference type="InterPro" id="IPR036291">
    <property type="entry name" value="NAD(P)-bd_dom_sf"/>
</dbReference>
<reference evidence="3 4" key="1">
    <citation type="journal article" date="2018" name="Gigascience">
        <title>Genomes of trombidid mites reveal novel predicted allergens and laterally-transferred genes associated with secondary metabolism.</title>
        <authorList>
            <person name="Dong X."/>
            <person name="Chaisiri K."/>
            <person name="Xia D."/>
            <person name="Armstrong S.D."/>
            <person name="Fang Y."/>
            <person name="Donnelly M.J."/>
            <person name="Kadowaki T."/>
            <person name="McGarry J.W."/>
            <person name="Darby A.C."/>
            <person name="Makepeace B.L."/>
        </authorList>
    </citation>
    <scope>NUCLEOTIDE SEQUENCE [LARGE SCALE GENOMIC DNA]</scope>
    <source>
        <strain evidence="3">UoL-WK</strain>
    </source>
</reference>
<evidence type="ECO:0000256" key="1">
    <source>
        <dbReference type="ARBA" id="ARBA00023002"/>
    </source>
</evidence>
<keyword evidence="1" id="KW-0560">Oxidoreductase</keyword>
<dbReference type="Proteomes" id="UP000285301">
    <property type="component" value="Unassembled WGS sequence"/>
</dbReference>
<protein>
    <submittedName>
        <fullName evidence="3">Retinol dehydrogenase 12-like protein</fullName>
    </submittedName>
</protein>
<dbReference type="AlphaFoldDB" id="A0A443QWY3"/>
<sequence length="325" mass="36662">MFAFAVKTGIVLVSGIAIVRLCLNRHWRRCRSDRRLDGKTVIISGANSGIGKQTARQLLQKGAKVILACRDQNAAIRTIEEFKRSKRSDHGIAVFKHLDLNSLNSVYSFAKDIIDNEPRLDILINNAGVFKSPFMITEDGFETNFSVNHIAHALLTMLLLQKLSDSGTDSLPSRIVFVSSLLYKRGQIRDIDFEPNKITLQSFDHNRSYANSKLASLLFGRQLAKEIESRKAPVKIFIASPGFVLTNLSRHIKSVWKIIFLPLAYCLLRTPTQGSQTILHCALEATENGAFYRNCQIMQFEEKANDENLAKIVYEKTLSVLKLQY</sequence>
<proteinExistence type="inferred from homology"/>
<keyword evidence="4" id="KW-1185">Reference proteome</keyword>